<dbReference type="PROSITE" id="PS50043">
    <property type="entry name" value="HTH_LUXR_2"/>
    <property type="match status" value="1"/>
</dbReference>
<sequence>MDKPASRRFGVLIIDDEPQVTSELRELLENSGYRCVTSTHREAAIASFQADPNIGLVICDLYLGQDNGIRLIESLKEAAGSGRFFESIILTGHDGRQEVIEAMRVGAADYYQKPVAPQELLRGLERLENRLQERVRSQLSLSHVNQRLEYLAESLNSIYRDIHKIKYEVHGNSQPSALKSEDSPPPTPVAESQVSPANPLFSKLSPRQQAVARLVSKGLTNYQIAYELGITENTVKLYVSQVLRLMHMHNRTQLALALSPAAMQQGSGAVVH</sequence>
<dbReference type="RefSeq" id="WP_012077109.1">
    <property type="nucleotide sequence ID" value="NZ_CP020560.1"/>
</dbReference>
<dbReference type="GO" id="GO:0000160">
    <property type="term" value="P:phosphorelay signal transduction system"/>
    <property type="evidence" value="ECO:0007669"/>
    <property type="project" value="InterPro"/>
</dbReference>
<dbReference type="EMBL" id="CP027169">
    <property type="protein sequence ID" value="AVK04717.1"/>
    <property type="molecule type" value="Genomic_DNA"/>
</dbReference>
<dbReference type="InterPro" id="IPR036388">
    <property type="entry name" value="WH-like_DNA-bd_sf"/>
</dbReference>
<name>A0A2R3ISZ3_9PSED</name>
<dbReference type="Gene3D" id="3.40.50.2300">
    <property type="match status" value="1"/>
</dbReference>
<keyword evidence="5" id="KW-1185">Reference proteome</keyword>
<keyword evidence="2" id="KW-0238">DNA-binding</keyword>
<dbReference type="InterPro" id="IPR001789">
    <property type="entry name" value="Sig_transdc_resp-reg_receiver"/>
</dbReference>
<dbReference type="SUPFAM" id="SSF52172">
    <property type="entry name" value="CheY-like"/>
    <property type="match status" value="1"/>
</dbReference>
<dbReference type="PROSITE" id="PS50110">
    <property type="entry name" value="RESPONSE_REGULATORY"/>
    <property type="match status" value="1"/>
</dbReference>
<dbReference type="PANTHER" id="PTHR43214">
    <property type="entry name" value="TWO-COMPONENT RESPONSE REGULATOR"/>
    <property type="match status" value="1"/>
</dbReference>
<dbReference type="FunFam" id="1.10.10.10:FF:001465">
    <property type="entry name" value="DNA-binding response regulator"/>
    <property type="match status" value="1"/>
</dbReference>
<dbReference type="Gene3D" id="1.10.10.10">
    <property type="entry name" value="Winged helix-like DNA-binding domain superfamily/Winged helix DNA-binding domain"/>
    <property type="match status" value="1"/>
</dbReference>
<dbReference type="InterPro" id="IPR016032">
    <property type="entry name" value="Sig_transdc_resp-reg_C-effctor"/>
</dbReference>
<dbReference type="GO" id="GO:0003677">
    <property type="term" value="F:DNA binding"/>
    <property type="evidence" value="ECO:0007669"/>
    <property type="project" value="UniProtKB-KW"/>
</dbReference>
<dbReference type="AlphaFoldDB" id="A0A2R3ISZ3"/>
<dbReference type="Proteomes" id="UP000238390">
    <property type="component" value="Chromosome"/>
</dbReference>
<keyword evidence="1" id="KW-0805">Transcription regulation</keyword>
<dbReference type="InterPro" id="IPR039420">
    <property type="entry name" value="WalR-like"/>
</dbReference>
<evidence type="ECO:0000256" key="1">
    <source>
        <dbReference type="ARBA" id="ARBA00023015"/>
    </source>
</evidence>
<dbReference type="Pfam" id="PF00072">
    <property type="entry name" value="Response_reg"/>
    <property type="match status" value="1"/>
</dbReference>
<dbReference type="CDD" id="cd00156">
    <property type="entry name" value="REC"/>
    <property type="match status" value="1"/>
</dbReference>
<dbReference type="CDD" id="cd06170">
    <property type="entry name" value="LuxR_C_like"/>
    <property type="match status" value="1"/>
</dbReference>
<evidence type="ECO:0000256" key="2">
    <source>
        <dbReference type="ARBA" id="ARBA00023125"/>
    </source>
</evidence>
<dbReference type="InterPro" id="IPR000792">
    <property type="entry name" value="Tscrpt_reg_LuxR_C"/>
</dbReference>
<protein>
    <submittedName>
        <fullName evidence="4">Bacterial regulatory, luxR family protein</fullName>
    </submittedName>
</protein>
<dbReference type="GO" id="GO:0006355">
    <property type="term" value="P:regulation of DNA-templated transcription"/>
    <property type="evidence" value="ECO:0007669"/>
    <property type="project" value="InterPro"/>
</dbReference>
<keyword evidence="3" id="KW-0804">Transcription</keyword>
<proteinExistence type="predicted"/>
<dbReference type="Pfam" id="PF00196">
    <property type="entry name" value="GerE"/>
    <property type="match status" value="1"/>
</dbReference>
<organism evidence="4 5">
    <name type="scientific">Pseudomonas paraeruginosa</name>
    <dbReference type="NCBI Taxonomy" id="2994495"/>
    <lineage>
        <taxon>Bacteria</taxon>
        <taxon>Pseudomonadati</taxon>
        <taxon>Pseudomonadota</taxon>
        <taxon>Gammaproteobacteria</taxon>
        <taxon>Pseudomonadales</taxon>
        <taxon>Pseudomonadaceae</taxon>
        <taxon>Pseudomonas</taxon>
    </lineage>
</organism>
<reference evidence="4 5" key="1">
    <citation type="submission" date="2018-02" db="EMBL/GenBank/DDBJ databases">
        <title>FDA/CDC Antimicrobial Resistant Isolate Bank Genome Sequencing.</title>
        <authorList>
            <person name="Benahmed F.H."/>
            <person name="Lutgring J.D."/>
            <person name="Yoo B."/>
            <person name="Machado M."/>
            <person name="Brown A."/>
            <person name="McAllister G."/>
            <person name="Perry A."/>
            <person name="Halpin A.L."/>
            <person name="Vavikolanu K."/>
            <person name="Ott S."/>
            <person name="Zhao X."/>
            <person name="Tallon L.J."/>
            <person name="Sadzewicz L."/>
            <person name="Aluvathingal J."/>
            <person name="Nadendla S."/>
            <person name="Voskania-kordi A."/>
            <person name="Simonyan V."/>
            <person name="Patel J."/>
            <person name="Shawar R.M."/>
        </authorList>
    </citation>
    <scope>NUCLEOTIDE SEQUENCE [LARGE SCALE GENOMIC DNA]</scope>
    <source>
        <strain evidence="4 5">AR_0356</strain>
    </source>
</reference>
<dbReference type="SUPFAM" id="SSF46894">
    <property type="entry name" value="C-terminal effector domain of the bipartite response regulators"/>
    <property type="match status" value="1"/>
</dbReference>
<evidence type="ECO:0000313" key="4">
    <source>
        <dbReference type="EMBL" id="AVK04717.1"/>
    </source>
</evidence>
<dbReference type="GeneID" id="77222783"/>
<evidence type="ECO:0000313" key="5">
    <source>
        <dbReference type="Proteomes" id="UP000238390"/>
    </source>
</evidence>
<dbReference type="InterPro" id="IPR011006">
    <property type="entry name" value="CheY-like_superfamily"/>
</dbReference>
<dbReference type="PRINTS" id="PR00038">
    <property type="entry name" value="HTHLUXR"/>
</dbReference>
<dbReference type="PANTHER" id="PTHR43214:SF41">
    <property type="entry name" value="NITRATE_NITRITE RESPONSE REGULATOR PROTEIN NARP"/>
    <property type="match status" value="1"/>
</dbReference>
<gene>
    <name evidence="4" type="ORF">CSB93_6223</name>
</gene>
<evidence type="ECO:0000256" key="3">
    <source>
        <dbReference type="ARBA" id="ARBA00023163"/>
    </source>
</evidence>
<dbReference type="SMART" id="SM00448">
    <property type="entry name" value="REC"/>
    <property type="match status" value="1"/>
</dbReference>
<accession>A0A2R3ISZ3</accession>
<dbReference type="SMART" id="SM00421">
    <property type="entry name" value="HTH_LUXR"/>
    <property type="match status" value="1"/>
</dbReference>